<evidence type="ECO:0000256" key="1">
    <source>
        <dbReference type="ARBA" id="ARBA00022729"/>
    </source>
</evidence>
<feature type="chain" id="PRO_5004844928" evidence="2">
    <location>
        <begin position="21"/>
        <end position="152"/>
    </location>
</feature>
<evidence type="ECO:0000256" key="2">
    <source>
        <dbReference type="SAM" id="SignalP"/>
    </source>
</evidence>
<keyword evidence="1 2" id="KW-0732">Signal</keyword>
<dbReference type="InterPro" id="IPR036908">
    <property type="entry name" value="RlpA-like_sf"/>
</dbReference>
<reference evidence="4 5" key="1">
    <citation type="journal article" date="2012" name="New Phytol.">
        <title>Insight into trade-off between wood decay and parasitism from the genome of a fungal forest pathogen.</title>
        <authorList>
            <person name="Olson A."/>
            <person name="Aerts A."/>
            <person name="Asiegbu F."/>
            <person name="Belbahri L."/>
            <person name="Bouzid O."/>
            <person name="Broberg A."/>
            <person name="Canback B."/>
            <person name="Coutinho P.M."/>
            <person name="Cullen D."/>
            <person name="Dalman K."/>
            <person name="Deflorio G."/>
            <person name="van Diepen L.T."/>
            <person name="Dunand C."/>
            <person name="Duplessis S."/>
            <person name="Durling M."/>
            <person name="Gonthier P."/>
            <person name="Grimwood J."/>
            <person name="Fossdal C.G."/>
            <person name="Hansson D."/>
            <person name="Henrissat B."/>
            <person name="Hietala A."/>
            <person name="Himmelstrand K."/>
            <person name="Hoffmeister D."/>
            <person name="Hogberg N."/>
            <person name="James T.Y."/>
            <person name="Karlsson M."/>
            <person name="Kohler A."/>
            <person name="Kues U."/>
            <person name="Lee Y.H."/>
            <person name="Lin Y.C."/>
            <person name="Lind M."/>
            <person name="Lindquist E."/>
            <person name="Lombard V."/>
            <person name="Lucas S."/>
            <person name="Lunden K."/>
            <person name="Morin E."/>
            <person name="Murat C."/>
            <person name="Park J."/>
            <person name="Raffaello T."/>
            <person name="Rouze P."/>
            <person name="Salamov A."/>
            <person name="Schmutz J."/>
            <person name="Solheim H."/>
            <person name="Stahlberg J."/>
            <person name="Velez H."/>
            <person name="de Vries R.P."/>
            <person name="Wiebenga A."/>
            <person name="Woodward S."/>
            <person name="Yakovlev I."/>
            <person name="Garbelotto M."/>
            <person name="Martin F."/>
            <person name="Grigoriev I.V."/>
            <person name="Stenlid J."/>
        </authorList>
    </citation>
    <scope>NUCLEOTIDE SEQUENCE [LARGE SCALE GENOMIC DNA]</scope>
    <source>
        <strain evidence="4 5">TC 32-1</strain>
    </source>
</reference>
<dbReference type="AlphaFoldDB" id="W4JS19"/>
<gene>
    <name evidence="4" type="ORF">HETIRDRAFT_328280</name>
</gene>
<dbReference type="KEGG" id="hir:HETIRDRAFT_328280"/>
<dbReference type="STRING" id="747525.W4JS19"/>
<keyword evidence="5" id="KW-1185">Reference proteome</keyword>
<proteinExistence type="predicted"/>
<dbReference type="PANTHER" id="PTHR31836">
    <property type="match status" value="1"/>
</dbReference>
<dbReference type="Proteomes" id="UP000030671">
    <property type="component" value="Unassembled WGS sequence"/>
</dbReference>
<evidence type="ECO:0000313" key="4">
    <source>
        <dbReference type="EMBL" id="ETW76328.1"/>
    </source>
</evidence>
<dbReference type="RefSeq" id="XP_009551250.1">
    <property type="nucleotide sequence ID" value="XM_009552955.1"/>
</dbReference>
<feature type="domain" description="RlpA-like protein double-psi beta-barrel" evidence="3">
    <location>
        <begin position="76"/>
        <end position="148"/>
    </location>
</feature>
<dbReference type="InParanoid" id="W4JS19"/>
<dbReference type="OrthoDB" id="623670at2759"/>
<dbReference type="CDD" id="cd22191">
    <property type="entry name" value="DPBB_RlpA_EXP_N-like"/>
    <property type="match status" value="1"/>
</dbReference>
<dbReference type="PANTHER" id="PTHR31836:SF27">
    <property type="entry name" value="RLPA-LIKE PROTEIN DOUBLE-PSI BETA-BARREL DOMAIN-CONTAINING PROTEIN"/>
    <property type="match status" value="1"/>
</dbReference>
<dbReference type="HOGENOM" id="CLU_047639_6_2_1"/>
<dbReference type="Gene3D" id="2.40.40.10">
    <property type="entry name" value="RlpA-like domain"/>
    <property type="match status" value="1"/>
</dbReference>
<evidence type="ECO:0000259" key="3">
    <source>
        <dbReference type="Pfam" id="PF03330"/>
    </source>
</evidence>
<sequence>MVAFTPLIFLLSALAASVSAAPTPTSRAASKSGEGQQFFLSGSDELHPLAVFLGTFFEPGLGACGIHNSSKDMIVAVSQQLFDNFPGAGKNPNKNPICNKSITAHFKNKSVKVKVTDRCTGCKLNDLDFTPSAFSKLADQSLGRIPITWEFN</sequence>
<dbReference type="InterPro" id="IPR009009">
    <property type="entry name" value="RlpA-like_DPBB"/>
</dbReference>
<protein>
    <submittedName>
        <fullName evidence="4">Non-catalytic module family EXPN protein</fullName>
    </submittedName>
</protein>
<dbReference type="EMBL" id="KI925464">
    <property type="protein sequence ID" value="ETW76328.1"/>
    <property type="molecule type" value="Genomic_DNA"/>
</dbReference>
<organism evidence="4 5">
    <name type="scientific">Heterobasidion irregulare (strain TC 32-1)</name>
    <dbReference type="NCBI Taxonomy" id="747525"/>
    <lineage>
        <taxon>Eukaryota</taxon>
        <taxon>Fungi</taxon>
        <taxon>Dikarya</taxon>
        <taxon>Basidiomycota</taxon>
        <taxon>Agaricomycotina</taxon>
        <taxon>Agaricomycetes</taxon>
        <taxon>Russulales</taxon>
        <taxon>Bondarzewiaceae</taxon>
        <taxon>Heterobasidion</taxon>
        <taxon>Heterobasidion annosum species complex</taxon>
    </lineage>
</organism>
<accession>W4JS19</accession>
<dbReference type="SUPFAM" id="SSF50685">
    <property type="entry name" value="Barwin-like endoglucanases"/>
    <property type="match status" value="1"/>
</dbReference>
<feature type="signal peptide" evidence="2">
    <location>
        <begin position="1"/>
        <end position="20"/>
    </location>
</feature>
<name>W4JS19_HETIT</name>
<dbReference type="GeneID" id="20671404"/>
<evidence type="ECO:0000313" key="5">
    <source>
        <dbReference type="Proteomes" id="UP000030671"/>
    </source>
</evidence>
<dbReference type="Pfam" id="PF03330">
    <property type="entry name" value="DPBB_1"/>
    <property type="match status" value="1"/>
</dbReference>
<dbReference type="InterPro" id="IPR051477">
    <property type="entry name" value="Expansin_CellWall"/>
</dbReference>
<dbReference type="eggNOG" id="ENOG502S6X4">
    <property type="taxonomic scope" value="Eukaryota"/>
</dbReference>